<comment type="similarity">
    <text evidence="1">Belongs to the UPF0489 family.</text>
</comment>
<accession>A0A9N9WPA3</accession>
<reference evidence="2" key="2">
    <citation type="submission" date="2022-10" db="EMBL/GenBank/DDBJ databases">
        <authorList>
            <consortium name="ENA_rothamsted_submissions"/>
            <consortium name="culmorum"/>
            <person name="King R."/>
        </authorList>
    </citation>
    <scope>NUCLEOTIDE SEQUENCE</scope>
</reference>
<dbReference type="EMBL" id="OU895877">
    <property type="protein sequence ID" value="CAG9798895.1"/>
    <property type="molecule type" value="Genomic_DNA"/>
</dbReference>
<organism evidence="2 3">
    <name type="scientific">Chironomus riparius</name>
    <dbReference type="NCBI Taxonomy" id="315576"/>
    <lineage>
        <taxon>Eukaryota</taxon>
        <taxon>Metazoa</taxon>
        <taxon>Ecdysozoa</taxon>
        <taxon>Arthropoda</taxon>
        <taxon>Hexapoda</taxon>
        <taxon>Insecta</taxon>
        <taxon>Pterygota</taxon>
        <taxon>Neoptera</taxon>
        <taxon>Endopterygota</taxon>
        <taxon>Diptera</taxon>
        <taxon>Nematocera</taxon>
        <taxon>Chironomoidea</taxon>
        <taxon>Chironomidae</taxon>
        <taxon>Chironominae</taxon>
        <taxon>Chironomus</taxon>
    </lineage>
</organism>
<evidence type="ECO:0000256" key="1">
    <source>
        <dbReference type="ARBA" id="ARBA00007099"/>
    </source>
</evidence>
<evidence type="ECO:0000313" key="3">
    <source>
        <dbReference type="Proteomes" id="UP001153620"/>
    </source>
</evidence>
<gene>
    <name evidence="2" type="ORF">CHIRRI_LOCUS1870</name>
</gene>
<sequence length="424" mass="49466">MNFMPLLLRHNHLYSNKQNSQLETELFKSMATSDDQPSSSKFYKPKSKKFTKIPIFIVENHNDVLELILPSLANLYLPFQNNLMIHFDSHPDCCINRQMPAATVYNRSLLLESLSIENWLVPLTYAGHINEIIWIHPQFATQISDGNHQFSVGDFDGKISVSSNLDYFLTDGSYKEETLLQNKKDVKLTVAQVSESIAELIEDNRTWILDIDLDYFSTLNPFISIYPEANTYERLKEIFKMDKNYDLNDPDSIAKFVSERNRKLEFFDTVFQHMAQNGSLEKYKLEDESMKEKLEVVKELIDSLCHHYSIYDIDWFIINDAGCTIDDEQHQLPHHESSEEEIKTMIDKFERFLKSLNKMPVMVTISRSSNDGYTPNHQVELIQQMVLDRLQKVFGENITDQPTLWYKNSSIPALELVEPRKKKP</sequence>
<dbReference type="Proteomes" id="UP001153620">
    <property type="component" value="Chromosome 1"/>
</dbReference>
<dbReference type="PANTHER" id="PTHR13225:SF3">
    <property type="entry name" value="UPF0489 PROTEIN C5ORF22"/>
    <property type="match status" value="1"/>
</dbReference>
<dbReference type="OrthoDB" id="418142at2759"/>
<dbReference type="PANTHER" id="PTHR13225">
    <property type="entry name" value="MISEXPRESSION SUPPRESSOR OF RAS 6"/>
    <property type="match status" value="1"/>
</dbReference>
<keyword evidence="3" id="KW-1185">Reference proteome</keyword>
<dbReference type="Pfam" id="PF12640">
    <property type="entry name" value="UPF0489"/>
    <property type="match status" value="1"/>
</dbReference>
<protein>
    <submittedName>
        <fullName evidence="2">Uncharacterized protein</fullName>
    </submittedName>
</protein>
<name>A0A9N9WPA3_9DIPT</name>
<proteinExistence type="inferred from homology"/>
<dbReference type="AlphaFoldDB" id="A0A9N9WPA3"/>
<reference evidence="2" key="1">
    <citation type="submission" date="2022-01" db="EMBL/GenBank/DDBJ databases">
        <authorList>
            <person name="King R."/>
        </authorList>
    </citation>
    <scope>NUCLEOTIDE SEQUENCE</scope>
</reference>
<dbReference type="InterPro" id="IPR024131">
    <property type="entry name" value="UPF0489"/>
</dbReference>
<evidence type="ECO:0000313" key="2">
    <source>
        <dbReference type="EMBL" id="CAG9798895.1"/>
    </source>
</evidence>